<proteinExistence type="inferred from homology"/>
<comment type="caution">
    <text evidence="3">The sequence shown here is derived from an EMBL/GenBank/DDBJ whole genome shotgun (WGS) entry which is preliminary data.</text>
</comment>
<dbReference type="Gene3D" id="2.40.160.50">
    <property type="entry name" value="membrane protein fhac: a member of the omp85/tpsb transporter family"/>
    <property type="match status" value="1"/>
</dbReference>
<keyword evidence="4" id="KW-1185">Reference proteome</keyword>
<evidence type="ECO:0000313" key="3">
    <source>
        <dbReference type="EMBL" id="MEK9500740.1"/>
    </source>
</evidence>
<dbReference type="Pfam" id="PF07676">
    <property type="entry name" value="PD40"/>
    <property type="match status" value="1"/>
</dbReference>
<feature type="compositionally biased region" description="Basic and acidic residues" evidence="2">
    <location>
        <begin position="1"/>
        <end position="12"/>
    </location>
</feature>
<dbReference type="InterPro" id="IPR011042">
    <property type="entry name" value="6-blade_b-propeller_TolB-like"/>
</dbReference>
<evidence type="ECO:0008006" key="5">
    <source>
        <dbReference type="Google" id="ProtNLM"/>
    </source>
</evidence>
<gene>
    <name evidence="3" type="ORF">WI372_07115</name>
</gene>
<dbReference type="Gene3D" id="2.120.10.30">
    <property type="entry name" value="TolB, C-terminal domain"/>
    <property type="match status" value="2"/>
</dbReference>
<dbReference type="SUPFAM" id="SSF69304">
    <property type="entry name" value="Tricorn protease N-terminal domain"/>
    <property type="match status" value="1"/>
</dbReference>
<sequence>MTETGAQRDHTRSLVSRTTSDKRPETRGAGAGRLVRAVACALALALCGAPALRAQDVPPDERWRTVDTEHFRVVFPARLDALGRRAAVLAERAWNRLSWVFVEPPDDRVDLILTDHVDTSNGFARVSPRLQVVVYARPPVEGGGLAFYDDWLDVVIVHELAHVFHLDLSGTLGSIGRALFGRVPGTWPVFPSQAVPRWTTEGIATWFESSLTGTGRAHGTEFETMLHTAARAGRLESIDRVSGDSPIWPAGQRPYLYGSLFFEWLLEEHGPEALSVFVDAVAGLWVPYRLDSAARTAFGVGLRAEWSRWAQDVEAEARRRGDEVALRSAGLPEPELLTSGARQVGQPRVSPSGGLLAYHRADGRSDSRIVVRRLDGGSERSIRTNGGASFDWLPDDRLVVAQFETDGPWRLWSDLYLVESDGSGMRRVTEGARVDHPSALPDGRSVLAIRSEGGHTDVVRVDLDDGALAVVAEGSDSVHWGFPSASPDGRFIAVSRWTPGTTWEVVVLSADGELLLRLDPRRAVALGAAWSPDGSSVVFTSDRSGVRNVYRRAVAPAAGTMGPLRQVTDRASGVAHPSVSAAGMHAALYTAEGWEVGRWSGAIEDRDPVPPVDLGDPEVRVRVPAEALDTLAVRPYRSLSTLVPTFWEPRVESGVEVGGRTVIGPFVGGTTRIADVVERHEIGLTALVGLERGRLDATGSWEWKGWGNPLATAVVGQGWRASGPFTVGEAGADTALIETRTRRAELSVTLLKPGWRTNLSVTGTAGLVRERSELLRASDLRPHPDFGLVRPQATLRDLRLSLGFGTARPHALSLSEERGVRIGAVLRRRTHLSLPDSLDGVAGADRSTDEGIVEARGWVSFRGWGWADHVIALRGSAGAARGPGADDGWYAIGDASGQPESVTGFELFGGRTLTFPVRGFNRGDRRGNRAWSASVEWRFPMALVRRGAGLLPVYVEALHGAVFADAGDAWGGGGDGEARGDALTAVGAELRMDTQLFFTSSLRLRLGVAAPLSGGEGGRIYFRLGQSF</sequence>
<name>A0ABU9E9Z4_9BACT</name>
<evidence type="ECO:0000313" key="4">
    <source>
        <dbReference type="Proteomes" id="UP001484239"/>
    </source>
</evidence>
<dbReference type="RefSeq" id="WP_405286587.1">
    <property type="nucleotide sequence ID" value="NZ_JBBHLI010000003.1"/>
</dbReference>
<reference evidence="3 4" key="1">
    <citation type="submission" date="2024-02" db="EMBL/GenBank/DDBJ databases">
        <title>A novel Gemmatimonadota bacterium.</title>
        <authorList>
            <person name="Du Z.-J."/>
            <person name="Ye Y.-Q."/>
        </authorList>
    </citation>
    <scope>NUCLEOTIDE SEQUENCE [LARGE SCALE GENOMIC DNA]</scope>
    <source>
        <strain evidence="3 4">DH-20</strain>
    </source>
</reference>
<protein>
    <recommendedName>
        <fullName evidence="5">Bacterial surface antigen (D15) domain-containing protein</fullName>
    </recommendedName>
</protein>
<dbReference type="InterPro" id="IPR011659">
    <property type="entry name" value="WD40"/>
</dbReference>
<dbReference type="PANTHER" id="PTHR36842">
    <property type="entry name" value="PROTEIN TOLB HOMOLOG"/>
    <property type="match status" value="1"/>
</dbReference>
<evidence type="ECO:0000256" key="1">
    <source>
        <dbReference type="ARBA" id="ARBA00009820"/>
    </source>
</evidence>
<dbReference type="EMBL" id="JBBHLI010000003">
    <property type="protein sequence ID" value="MEK9500740.1"/>
    <property type="molecule type" value="Genomic_DNA"/>
</dbReference>
<dbReference type="Proteomes" id="UP001484239">
    <property type="component" value="Unassembled WGS sequence"/>
</dbReference>
<accession>A0ABU9E9Z4</accession>
<evidence type="ECO:0000256" key="2">
    <source>
        <dbReference type="SAM" id="MobiDB-lite"/>
    </source>
</evidence>
<dbReference type="PANTHER" id="PTHR36842:SF1">
    <property type="entry name" value="PROTEIN TOLB"/>
    <property type="match status" value="1"/>
</dbReference>
<feature type="region of interest" description="Disordered" evidence="2">
    <location>
        <begin position="1"/>
        <end position="28"/>
    </location>
</feature>
<organism evidence="3 4">
    <name type="scientific">Gaopeijia maritima</name>
    <dbReference type="NCBI Taxonomy" id="3119007"/>
    <lineage>
        <taxon>Bacteria</taxon>
        <taxon>Pseudomonadati</taxon>
        <taxon>Gemmatimonadota</taxon>
        <taxon>Longimicrobiia</taxon>
        <taxon>Gaopeijiales</taxon>
        <taxon>Gaopeijiaceae</taxon>
        <taxon>Gaopeijia</taxon>
    </lineage>
</organism>
<comment type="similarity">
    <text evidence="1">Belongs to the TolB family.</text>
</comment>